<feature type="region of interest" description="Disordered" evidence="6">
    <location>
        <begin position="108"/>
        <end position="139"/>
    </location>
</feature>
<organism evidence="10 11">
    <name type="scientific">Kwoniella heveanensis BCC8398</name>
    <dbReference type="NCBI Taxonomy" id="1296120"/>
    <lineage>
        <taxon>Eukaryota</taxon>
        <taxon>Fungi</taxon>
        <taxon>Dikarya</taxon>
        <taxon>Basidiomycota</taxon>
        <taxon>Agaricomycotina</taxon>
        <taxon>Tremellomycetes</taxon>
        <taxon>Tremellales</taxon>
        <taxon>Cryptococcaceae</taxon>
        <taxon>Kwoniella</taxon>
    </lineage>
</organism>
<feature type="region of interest" description="Disordered" evidence="6">
    <location>
        <begin position="1"/>
        <end position="29"/>
    </location>
</feature>
<protein>
    <recommendedName>
        <fullName evidence="12">Sulfatase-modifying factor enzyme domain-containing protein</fullName>
    </recommendedName>
</protein>
<evidence type="ECO:0000256" key="5">
    <source>
        <dbReference type="ARBA" id="ARBA00037882"/>
    </source>
</evidence>
<reference evidence="11" key="2">
    <citation type="submission" date="2013-12" db="EMBL/GenBank/DDBJ databases">
        <title>Evolution of pathogenesis and genome organization in the Tremellales.</title>
        <authorList>
            <person name="Cuomo C."/>
            <person name="Litvintseva A."/>
            <person name="Heitman J."/>
            <person name="Chen Y."/>
            <person name="Sun S."/>
            <person name="Springer D."/>
            <person name="Dromer F."/>
            <person name="Young S."/>
            <person name="Zeng Q."/>
            <person name="Chapman S."/>
            <person name="Gujja S."/>
            <person name="Saif S."/>
            <person name="Birren B."/>
        </authorList>
    </citation>
    <scope>NUCLEOTIDE SEQUENCE [LARGE SCALE GENOMIC DNA]</scope>
    <source>
        <strain evidence="11">BCC8398</strain>
    </source>
</reference>
<keyword evidence="2" id="KW-0808">Transferase</keyword>
<dbReference type="AlphaFoldDB" id="A0A1B9GS28"/>
<dbReference type="InterPro" id="IPR005532">
    <property type="entry name" value="SUMF_dom"/>
</dbReference>
<dbReference type="Gene3D" id="3.40.50.150">
    <property type="entry name" value="Vaccinia Virus protein VP39"/>
    <property type="match status" value="2"/>
</dbReference>
<dbReference type="InterPro" id="IPR042095">
    <property type="entry name" value="SUMF_sf"/>
</dbReference>
<proteinExistence type="predicted"/>
<evidence type="ECO:0000256" key="2">
    <source>
        <dbReference type="ARBA" id="ARBA00022679"/>
    </source>
</evidence>
<evidence type="ECO:0000256" key="6">
    <source>
        <dbReference type="SAM" id="MobiDB-lite"/>
    </source>
</evidence>
<dbReference type="InterPro" id="IPR034660">
    <property type="entry name" value="DinB/YfiT-like"/>
</dbReference>
<evidence type="ECO:0000256" key="3">
    <source>
        <dbReference type="ARBA" id="ARBA00023002"/>
    </source>
</evidence>
<feature type="domain" description="Histidine-specific methyltransferase SAM-dependent" evidence="8">
    <location>
        <begin position="378"/>
        <end position="556"/>
    </location>
</feature>
<feature type="domain" description="Histidine-specific methyltransferase SAM-dependent" evidence="8">
    <location>
        <begin position="174"/>
        <end position="259"/>
    </location>
</feature>
<evidence type="ECO:0008006" key="12">
    <source>
        <dbReference type="Google" id="ProtNLM"/>
    </source>
</evidence>
<dbReference type="InterPro" id="IPR024775">
    <property type="entry name" value="DinB-like"/>
</dbReference>
<evidence type="ECO:0000259" key="9">
    <source>
        <dbReference type="Pfam" id="PF12867"/>
    </source>
</evidence>
<feature type="compositionally biased region" description="Polar residues" evidence="6">
    <location>
        <begin position="367"/>
        <end position="383"/>
    </location>
</feature>
<name>A0A1B9GS28_9TREE</name>
<dbReference type="Pfam" id="PF12867">
    <property type="entry name" value="DinB_2"/>
    <property type="match status" value="1"/>
</dbReference>
<keyword evidence="3" id="KW-0560">Oxidoreductase</keyword>
<dbReference type="STRING" id="1296120.A0A1B9GS28"/>
<accession>A0A1B9GS28</accession>
<dbReference type="Gene3D" id="3.90.1580.10">
    <property type="entry name" value="paralog of FGE (formylglycine-generating enzyme)"/>
    <property type="match status" value="1"/>
</dbReference>
<dbReference type="InterPro" id="IPR029063">
    <property type="entry name" value="SAM-dependent_MTases_sf"/>
</dbReference>
<evidence type="ECO:0000313" key="10">
    <source>
        <dbReference type="EMBL" id="OCF33879.1"/>
    </source>
</evidence>
<dbReference type="PANTHER" id="PTHR43397:SF1">
    <property type="entry name" value="ERGOTHIONEINE BIOSYNTHESIS PROTEIN 1"/>
    <property type="match status" value="1"/>
</dbReference>
<feature type="compositionally biased region" description="Basic and acidic residues" evidence="6">
    <location>
        <begin position="356"/>
        <end position="366"/>
    </location>
</feature>
<evidence type="ECO:0000313" key="11">
    <source>
        <dbReference type="Proteomes" id="UP000092666"/>
    </source>
</evidence>
<dbReference type="OrthoDB" id="659at2759"/>
<dbReference type="GO" id="GO:0032259">
    <property type="term" value="P:methylation"/>
    <property type="evidence" value="ECO:0007669"/>
    <property type="project" value="UniProtKB-KW"/>
</dbReference>
<feature type="domain" description="Sulfatase-modifying factor enzyme-like" evidence="7">
    <location>
        <begin position="802"/>
        <end position="1028"/>
    </location>
</feature>
<dbReference type="InterPro" id="IPR016187">
    <property type="entry name" value="CTDL_fold"/>
</dbReference>
<comment type="pathway">
    <text evidence="5">Amino-acid biosynthesis; ergothioneine biosynthesis.</text>
</comment>
<evidence type="ECO:0000259" key="8">
    <source>
        <dbReference type="Pfam" id="PF10017"/>
    </source>
</evidence>
<feature type="compositionally biased region" description="Acidic residues" evidence="6">
    <location>
        <begin position="114"/>
        <end position="133"/>
    </location>
</feature>
<evidence type="ECO:0000256" key="4">
    <source>
        <dbReference type="ARBA" id="ARBA00023004"/>
    </source>
</evidence>
<dbReference type="Proteomes" id="UP000092666">
    <property type="component" value="Unassembled WGS sequence"/>
</dbReference>
<dbReference type="InterPro" id="IPR019257">
    <property type="entry name" value="MeTrfase_dom"/>
</dbReference>
<keyword evidence="11" id="KW-1185">Reference proteome</keyword>
<dbReference type="EMBL" id="KI669503">
    <property type="protein sequence ID" value="OCF33879.1"/>
    <property type="molecule type" value="Genomic_DNA"/>
</dbReference>
<keyword evidence="1" id="KW-0489">Methyltransferase</keyword>
<feature type="region of interest" description="Disordered" evidence="6">
    <location>
        <begin position="344"/>
        <end position="383"/>
    </location>
</feature>
<sequence length="1032" mass="115753">MSTIYTLPPVSTPASSRSDEPPTPAPSMRDQIEAGLLGTKEITVPGEKEEDKKWAYKRSVPTVVLYDEQGLRLYDEITAHASEYYLFEDELNLLKNHGDEIARSMGFPGKVSQEEDEESRQESDFDFESTNDEVPDRRWKPARWGDMAVGKFNGGVNGEEGLGNGGGTGETGWDIVELGAGALRKTAHLLTALSSALPSSPDDSTSDTASITYHALDLSYPELDRVLGEMDESFGHALKGKVDCVGLHGDYEAGLQLIREGKLGSLRDSTDSAGLSDRASIVSSEEAGMAIPSVNTNRAKEESPLLSPESARIVTPRSDIAPLPDMTEGHADLACGDASIHHGGPGSWSPVSSDDFGSRPRMDAHKTQSYYGNPTSSAQNKTTGSARPLHFVFLGSSLGNFDRESAAPFLKSLPLKNGDTLLIGLDGRPAPGPEGRKKVEVAYNDPAGYTKAFEEHGWEVVRQELRLVDDKGVEFVGRYNEELGRHEAYYRSKEAHTIYLLNNDQEVKLEKDELLNIEWSYKYSYGEALELFQRADLRIVNTWKAPDSEYRLWLLERPSVRFNENTALSVKNTASEQSRKTHKGVPSWEEWLDLWKFWDHITLEMIPKEMLHKKPIDLRHICLFYLGHIPTFLDIHLTRMTKGAHTEPEYFKTIFERGIDPDVDDPTKCHDHSEVPMSEEDWPSLPEILAFRDRVRARLRGIYDQLSSSQTPLTRHTGRVLFMTFEHEAMHAETLLYMLAQSEETRPPTATATPRFNLLARRWNEDAQENKVLSFAEGLIELGHRDLEIEDKQYLDGQGWESHQFGWDNEHPVSVQRVKAFKVDSLPISNNDYLSYLKGSGKFPQLTKDTAPASWVQPEGGHNNGEWKVRSFYGPQSFEVAGKWPLMASKLELDDYAKWKGGRLPTEAELRILWQNESGPRTSGGECNTGVKNWHPIPPTNTYTDNAGKVIHGHNGGVWEWTNTPFDGYEGFVPSVIYPGYSGDFFDGKHFVVLGGSWATVPSIAARRSFRNWYQSNYRFSFVGGRVAYDDA</sequence>
<evidence type="ECO:0000259" key="7">
    <source>
        <dbReference type="Pfam" id="PF03781"/>
    </source>
</evidence>
<gene>
    <name evidence="10" type="ORF">I316_04591</name>
</gene>
<dbReference type="Pfam" id="PF10017">
    <property type="entry name" value="Methyltransf_33"/>
    <property type="match status" value="3"/>
</dbReference>
<dbReference type="GO" id="GO:0008168">
    <property type="term" value="F:methyltransferase activity"/>
    <property type="evidence" value="ECO:0007669"/>
    <property type="project" value="UniProtKB-KW"/>
</dbReference>
<dbReference type="PANTHER" id="PTHR43397">
    <property type="entry name" value="ERGOTHIONEINE BIOSYNTHESIS PROTEIN 1"/>
    <property type="match status" value="1"/>
</dbReference>
<evidence type="ECO:0000256" key="1">
    <source>
        <dbReference type="ARBA" id="ARBA00022603"/>
    </source>
</evidence>
<dbReference type="SUPFAM" id="SSF109854">
    <property type="entry name" value="DinB/YfiT-like putative metalloenzymes"/>
    <property type="match status" value="1"/>
</dbReference>
<feature type="domain" description="DinB-like" evidence="9">
    <location>
        <begin position="603"/>
        <end position="734"/>
    </location>
</feature>
<dbReference type="Pfam" id="PF03781">
    <property type="entry name" value="FGE-sulfatase"/>
    <property type="match status" value="1"/>
</dbReference>
<reference evidence="10 11" key="1">
    <citation type="submission" date="2013-07" db="EMBL/GenBank/DDBJ databases">
        <title>The Genome Sequence of Cryptococcus heveanensis BCC8398.</title>
        <authorList>
            <consortium name="The Broad Institute Genome Sequencing Platform"/>
            <person name="Cuomo C."/>
            <person name="Litvintseva A."/>
            <person name="Chen Y."/>
            <person name="Heitman J."/>
            <person name="Sun S."/>
            <person name="Springer D."/>
            <person name="Dromer F."/>
            <person name="Young S.K."/>
            <person name="Zeng Q."/>
            <person name="Gargeya S."/>
            <person name="Fitzgerald M."/>
            <person name="Abouelleil A."/>
            <person name="Alvarado L."/>
            <person name="Berlin A.M."/>
            <person name="Chapman S.B."/>
            <person name="Dewar J."/>
            <person name="Goldberg J."/>
            <person name="Griggs A."/>
            <person name="Gujja S."/>
            <person name="Hansen M."/>
            <person name="Howarth C."/>
            <person name="Imamovic A."/>
            <person name="Larimer J."/>
            <person name="McCowan C."/>
            <person name="Murphy C."/>
            <person name="Pearson M."/>
            <person name="Priest M."/>
            <person name="Roberts A."/>
            <person name="Saif S."/>
            <person name="Shea T."/>
            <person name="Sykes S."/>
            <person name="Wortman J."/>
            <person name="Nusbaum C."/>
            <person name="Birren B."/>
        </authorList>
    </citation>
    <scope>NUCLEOTIDE SEQUENCE [LARGE SCALE GENOMIC DNA]</scope>
    <source>
        <strain evidence="10 11">BCC8398</strain>
    </source>
</reference>
<dbReference type="InterPro" id="IPR051128">
    <property type="entry name" value="EgtD_Methyltrsf_superfamily"/>
</dbReference>
<dbReference type="SUPFAM" id="SSF56436">
    <property type="entry name" value="C-type lectin-like"/>
    <property type="match status" value="1"/>
</dbReference>
<feature type="domain" description="Histidine-specific methyltransferase SAM-dependent" evidence="8">
    <location>
        <begin position="57"/>
        <end position="105"/>
    </location>
</feature>
<keyword evidence="4" id="KW-0408">Iron</keyword>